<keyword evidence="2" id="KW-0732">Signal</keyword>
<evidence type="ECO:0000313" key="4">
    <source>
        <dbReference type="EMBL" id="RDB36967.1"/>
    </source>
</evidence>
<keyword evidence="5" id="KW-1185">Reference proteome</keyword>
<dbReference type="InterPro" id="IPR011083">
    <property type="entry name" value="Phage_tail_collar_dom"/>
</dbReference>
<evidence type="ECO:0000256" key="1">
    <source>
        <dbReference type="SAM" id="MobiDB-lite"/>
    </source>
</evidence>
<name>A0A369KVY1_9BACT</name>
<dbReference type="Proteomes" id="UP000253934">
    <property type="component" value="Unassembled WGS sequence"/>
</dbReference>
<gene>
    <name evidence="4" type="ORF">DCC88_02420</name>
</gene>
<feature type="compositionally biased region" description="Low complexity" evidence="1">
    <location>
        <begin position="157"/>
        <end position="175"/>
    </location>
</feature>
<proteinExistence type="predicted"/>
<organism evidence="4 5">
    <name type="scientific">Spirobacillus cienkowskii</name>
    <dbReference type="NCBI Taxonomy" id="495820"/>
    <lineage>
        <taxon>Bacteria</taxon>
        <taxon>Pseudomonadati</taxon>
        <taxon>Bdellovibrionota</taxon>
        <taxon>Oligoflexia</taxon>
        <taxon>Silvanigrellales</taxon>
        <taxon>Spirobacillus</taxon>
    </lineage>
</organism>
<feature type="signal peptide" evidence="2">
    <location>
        <begin position="1"/>
        <end position="21"/>
    </location>
</feature>
<evidence type="ECO:0000256" key="2">
    <source>
        <dbReference type="SAM" id="SignalP"/>
    </source>
</evidence>
<comment type="caution">
    <text evidence="4">The sequence shown here is derived from an EMBL/GenBank/DDBJ whole genome shotgun (WGS) entry which is preliminary data.</text>
</comment>
<accession>A0A369KVY1</accession>
<dbReference type="Gene3D" id="3.90.1340.10">
    <property type="entry name" value="Phage tail collar domain"/>
    <property type="match status" value="1"/>
</dbReference>
<dbReference type="Pfam" id="PF07484">
    <property type="entry name" value="Collar"/>
    <property type="match status" value="1"/>
</dbReference>
<evidence type="ECO:0000259" key="3">
    <source>
        <dbReference type="Pfam" id="PF07484"/>
    </source>
</evidence>
<dbReference type="InterPro" id="IPR037053">
    <property type="entry name" value="Phage_tail_collar_dom_sf"/>
</dbReference>
<dbReference type="AlphaFoldDB" id="A0A369KVY1"/>
<reference evidence="4" key="1">
    <citation type="submission" date="2018-04" db="EMBL/GenBank/DDBJ databases">
        <title>Draft genome sequence of the Candidatus Spirobacillus cienkowskii, a pathogen of freshwater Daphnia species, reconstructed from hemolymph metagenomic reads.</title>
        <authorList>
            <person name="Bresciani L."/>
            <person name="Lemos L.N."/>
            <person name="Wale N."/>
            <person name="Lin J.Y."/>
            <person name="Fernandes G.R."/>
            <person name="Duffy M.A."/>
            <person name="Rodrigues J.M."/>
        </authorList>
    </citation>
    <scope>NUCLEOTIDE SEQUENCE [LARGE SCALE GENOMIC DNA]</scope>
    <source>
        <strain evidence="4">Binning01</strain>
    </source>
</reference>
<evidence type="ECO:0000313" key="5">
    <source>
        <dbReference type="Proteomes" id="UP000253934"/>
    </source>
</evidence>
<feature type="chain" id="PRO_5016918068" description="Phage tail collar domain-containing protein" evidence="2">
    <location>
        <begin position="22"/>
        <end position="287"/>
    </location>
</feature>
<feature type="domain" description="Phage tail collar" evidence="3">
    <location>
        <begin position="56"/>
        <end position="114"/>
    </location>
</feature>
<protein>
    <recommendedName>
        <fullName evidence="3">Phage tail collar domain-containing protein</fullName>
    </recommendedName>
</protein>
<dbReference type="EMBL" id="QOVW01000015">
    <property type="protein sequence ID" value="RDB36967.1"/>
    <property type="molecule type" value="Genomic_DNA"/>
</dbReference>
<feature type="region of interest" description="Disordered" evidence="1">
    <location>
        <begin position="157"/>
        <end position="193"/>
    </location>
</feature>
<sequence length="287" mass="30684">MRKKIAYLISTVSLLSVHAHANDPVNLQEFMAMQDKLNSIVTEVHRLGQNPSIPTGTVVAFAGDKNKVPDGWLLCDGSEVSREMYEELFDTIGTAHGVGDGNATFHLPDYRGLFLRGVAGERAHIIEPSAPNRMAMNMGGNTGNNVGSIQNDAFNSHSHGSGSLSTGGTNLSVSGEATPNQRNISTWTSSGGSHSHKFQDSFYSESHAGGQGMIGSGRTDFDNAPYKLPSETESAGSHSHSVSFSLPNYSFNFSRYLSGFSISGSTSAAGDNETRPKNAYVNYIIKI</sequence>
<dbReference type="SUPFAM" id="SSF88874">
    <property type="entry name" value="Receptor-binding domain of short tail fibre protein gp12"/>
    <property type="match status" value="1"/>
</dbReference>